<proteinExistence type="predicted"/>
<protein>
    <submittedName>
        <fullName evidence="2">Serine/threonine-protein phosphatase 1</fullName>
        <ecNumber evidence="2">3.1.3.16</ecNumber>
    </submittedName>
</protein>
<sequence length="270" mass="30192">MPHGANEWGPDANRGSYVHIYAMSDIHGCLDAFKASLSTVDLDTEDSKLVLLGDYCDRGPDSLGVFELVMDLQKRYGDRVVALRGNHEEMFLEYIDEVNDPNFTQAWILADSNLATAKSFLDAEAFKHVKHLLRLREFEEAYAFTVERIKAEHADIIAWVRKLPYFYESPFGQVFVHAGVDEEAGEDWKLGTAVESLTMMPPDYAGREFYLDVIAGHINTGAVSGIAGYRGIWHDGASHFYIDGNVVQHGEVVVLNYDSETGKYSGQGLE</sequence>
<dbReference type="GO" id="GO:0110154">
    <property type="term" value="P:RNA decapping"/>
    <property type="evidence" value="ECO:0007669"/>
    <property type="project" value="TreeGrafter"/>
</dbReference>
<dbReference type="InterPro" id="IPR050126">
    <property type="entry name" value="Ap4A_hydrolase"/>
</dbReference>
<evidence type="ECO:0000313" key="3">
    <source>
        <dbReference type="Proteomes" id="UP000095454"/>
    </source>
</evidence>
<gene>
    <name evidence="2" type="primary">pphA</name>
    <name evidence="2" type="ORF">ERS852514_01622</name>
</gene>
<dbReference type="InterPro" id="IPR004843">
    <property type="entry name" value="Calcineurin-like_PHP"/>
</dbReference>
<dbReference type="Pfam" id="PF00149">
    <property type="entry name" value="Metallophos"/>
    <property type="match status" value="1"/>
</dbReference>
<dbReference type="GO" id="GO:0008803">
    <property type="term" value="F:bis(5'-nucleosyl)-tetraphosphatase (symmetrical) activity"/>
    <property type="evidence" value="ECO:0007669"/>
    <property type="project" value="TreeGrafter"/>
</dbReference>
<dbReference type="EMBL" id="CZAQ01000033">
    <property type="protein sequence ID" value="CUP29480.1"/>
    <property type="molecule type" value="Genomic_DNA"/>
</dbReference>
<dbReference type="Gene3D" id="3.60.21.10">
    <property type="match status" value="1"/>
</dbReference>
<evidence type="ECO:0000259" key="1">
    <source>
        <dbReference type="PROSITE" id="PS00125"/>
    </source>
</evidence>
<dbReference type="GO" id="GO:0005737">
    <property type="term" value="C:cytoplasm"/>
    <property type="evidence" value="ECO:0007669"/>
    <property type="project" value="TreeGrafter"/>
</dbReference>
<organism evidence="2 3">
    <name type="scientific">Collinsella aerofaciens</name>
    <dbReference type="NCBI Taxonomy" id="74426"/>
    <lineage>
        <taxon>Bacteria</taxon>
        <taxon>Bacillati</taxon>
        <taxon>Actinomycetota</taxon>
        <taxon>Coriobacteriia</taxon>
        <taxon>Coriobacteriales</taxon>
        <taxon>Coriobacteriaceae</taxon>
        <taxon>Collinsella</taxon>
    </lineage>
</organism>
<dbReference type="InterPro" id="IPR006186">
    <property type="entry name" value="Ser/Thr-sp_prot-phosphatase"/>
</dbReference>
<dbReference type="Proteomes" id="UP000095454">
    <property type="component" value="Unassembled WGS sequence"/>
</dbReference>
<name>A0A174M644_9ACTN</name>
<accession>A0A174M644</accession>
<keyword evidence="2" id="KW-0378">Hydrolase</keyword>
<dbReference type="PANTHER" id="PTHR42850:SF4">
    <property type="entry name" value="ZINC-DEPENDENT ENDOPOLYPHOSPHATASE"/>
    <property type="match status" value="1"/>
</dbReference>
<dbReference type="PROSITE" id="PS00125">
    <property type="entry name" value="SER_THR_PHOSPHATASE"/>
    <property type="match status" value="1"/>
</dbReference>
<dbReference type="PANTHER" id="PTHR42850">
    <property type="entry name" value="METALLOPHOSPHOESTERASE"/>
    <property type="match status" value="1"/>
</dbReference>
<dbReference type="GO" id="GO:0004722">
    <property type="term" value="F:protein serine/threonine phosphatase activity"/>
    <property type="evidence" value="ECO:0007669"/>
    <property type="project" value="UniProtKB-EC"/>
</dbReference>
<dbReference type="CDD" id="cd00144">
    <property type="entry name" value="MPP_PPP_family"/>
    <property type="match status" value="1"/>
</dbReference>
<evidence type="ECO:0000313" key="2">
    <source>
        <dbReference type="EMBL" id="CUP29480.1"/>
    </source>
</evidence>
<dbReference type="EC" id="3.1.3.16" evidence="2"/>
<dbReference type="SUPFAM" id="SSF56300">
    <property type="entry name" value="Metallo-dependent phosphatases"/>
    <property type="match status" value="1"/>
</dbReference>
<dbReference type="AlphaFoldDB" id="A0A174M644"/>
<dbReference type="InterPro" id="IPR029052">
    <property type="entry name" value="Metallo-depent_PP-like"/>
</dbReference>
<feature type="domain" description="Serine/threonine specific protein phosphatases" evidence="1">
    <location>
        <begin position="83"/>
        <end position="88"/>
    </location>
</feature>
<reference evidence="2 3" key="1">
    <citation type="submission" date="2015-09" db="EMBL/GenBank/DDBJ databases">
        <authorList>
            <consortium name="Pathogen Informatics"/>
        </authorList>
    </citation>
    <scope>NUCLEOTIDE SEQUENCE [LARGE SCALE GENOMIC DNA]</scope>
    <source>
        <strain evidence="2 3">2789STDY5834902</strain>
    </source>
</reference>